<evidence type="ECO:0000313" key="5">
    <source>
        <dbReference type="Proteomes" id="UP001064782"/>
    </source>
</evidence>
<feature type="region of interest" description="Disordered" evidence="1">
    <location>
        <begin position="71"/>
        <end position="117"/>
    </location>
</feature>
<proteinExistence type="predicted"/>
<sequence length="117" mass="12143">MSTRLVIIAAGVGVVAFAAHSHPQPQQPARPPVPVPAVTQPTYDCHAGGDCYGIPCVRVNQDAEGNCQPGRGVVPYPPGDPRLGTPVNTTPAWPPPSPAPAPPTQPQRLVSDTRSNT</sequence>
<evidence type="ECO:0000256" key="2">
    <source>
        <dbReference type="SAM" id="SignalP"/>
    </source>
</evidence>
<organism evidence="4 5">
    <name type="scientific">Mycobacterium kiyosense</name>
    <dbReference type="NCBI Taxonomy" id="2871094"/>
    <lineage>
        <taxon>Bacteria</taxon>
        <taxon>Bacillati</taxon>
        <taxon>Actinomycetota</taxon>
        <taxon>Actinomycetes</taxon>
        <taxon>Mycobacteriales</taxon>
        <taxon>Mycobacteriaceae</taxon>
        <taxon>Mycobacterium</taxon>
    </lineage>
</organism>
<dbReference type="EMBL" id="BRZI01000094">
    <property type="protein sequence ID" value="GLD33649.1"/>
    <property type="molecule type" value="Genomic_DNA"/>
</dbReference>
<keyword evidence="2" id="KW-0732">Signal</keyword>
<protein>
    <submittedName>
        <fullName evidence="4">Uncharacterized protein</fullName>
    </submittedName>
</protein>
<evidence type="ECO:0000313" key="3">
    <source>
        <dbReference type="EMBL" id="GLB83499.1"/>
    </source>
</evidence>
<dbReference type="EMBL" id="BRXE01000027">
    <property type="protein sequence ID" value="GLB83499.1"/>
    <property type="molecule type" value="Genomic_DNA"/>
</dbReference>
<accession>A0A9P3QBF8</accession>
<reference evidence="4" key="1">
    <citation type="submission" date="2022-08" db="EMBL/GenBank/DDBJ databases">
        <title>Mycobacterium kiyosense sp. nov., scotochromogenic slow-glowing species isolated from respiratory specimens.</title>
        <authorList>
            <person name="Fukano H."/>
            <person name="Kazumi Y."/>
            <person name="Sakagami N."/>
            <person name="Ato M."/>
            <person name="Mitarai S."/>
            <person name="Hoshino Y."/>
        </authorList>
    </citation>
    <scope>NUCLEOTIDE SEQUENCE</scope>
    <source>
        <strain evidence="4">1413</strain>
        <strain evidence="3">SRL2020-028</strain>
    </source>
</reference>
<gene>
    <name evidence="4" type="ORF">Mkiyose1413_55320</name>
    <name evidence="3" type="ORF">SRL2020028_27550</name>
</gene>
<dbReference type="Proteomes" id="UP001165663">
    <property type="component" value="Unassembled WGS sequence"/>
</dbReference>
<feature type="signal peptide" evidence="2">
    <location>
        <begin position="1"/>
        <end position="18"/>
    </location>
</feature>
<evidence type="ECO:0000256" key="1">
    <source>
        <dbReference type="SAM" id="MobiDB-lite"/>
    </source>
</evidence>
<dbReference type="AlphaFoldDB" id="A0A9P3QBF8"/>
<feature type="compositionally biased region" description="Pro residues" evidence="1">
    <location>
        <begin position="92"/>
        <end position="105"/>
    </location>
</feature>
<feature type="chain" id="PRO_5040400774" evidence="2">
    <location>
        <begin position="19"/>
        <end position="117"/>
    </location>
</feature>
<comment type="caution">
    <text evidence="4">The sequence shown here is derived from an EMBL/GenBank/DDBJ whole genome shotgun (WGS) entry which is preliminary data.</text>
</comment>
<dbReference type="Proteomes" id="UP001064782">
    <property type="component" value="Unassembled WGS sequence"/>
</dbReference>
<feature type="compositionally biased region" description="Polar residues" evidence="1">
    <location>
        <begin position="107"/>
        <end position="117"/>
    </location>
</feature>
<evidence type="ECO:0000313" key="4">
    <source>
        <dbReference type="EMBL" id="GLD33649.1"/>
    </source>
</evidence>
<name>A0A9P3QBF8_9MYCO</name>
<keyword evidence="5" id="KW-1185">Reference proteome</keyword>